<reference evidence="2 3" key="2">
    <citation type="submission" date="2019-05" db="EMBL/GenBank/DDBJ databases">
        <title>Glycomyces buryatensis sp. nov.</title>
        <authorList>
            <person name="Nikitina E."/>
        </authorList>
    </citation>
    <scope>NUCLEOTIDE SEQUENCE [LARGE SCALE GENOMIC DNA]</scope>
    <source>
        <strain evidence="2 3">18</strain>
    </source>
</reference>
<dbReference type="AlphaFoldDB" id="A0A4S8QBH8"/>
<keyword evidence="1" id="KW-1133">Transmembrane helix</keyword>
<reference evidence="3" key="1">
    <citation type="submission" date="2019-04" db="EMBL/GenBank/DDBJ databases">
        <title>Nocardioides xinjiangensis sp. nov.</title>
        <authorList>
            <person name="Liu S."/>
        </authorList>
    </citation>
    <scope>NUCLEOTIDE SEQUENCE [LARGE SCALE GENOMIC DNA]</scope>
    <source>
        <strain evidence="3">18</strain>
    </source>
</reference>
<proteinExistence type="predicted"/>
<comment type="caution">
    <text evidence="2">The sequence shown here is derived from an EMBL/GenBank/DDBJ whole genome shotgun (WGS) entry which is preliminary data.</text>
</comment>
<sequence length="231" mass="25459">MSNWQSIKRRTPTFPFRLRRELPLALLGSVLAVPTVLVSSLLRYFAHDDVRDQWSWFSGWMLVVCIAVLAVAVFFSRLRFMGNALLVIPVLIMAGAFLPSVPFAGSVLGERGVEVICHVESTRDRDVDDKAETVHDLDCGEWPGTSTVTAREDRLAVGADLPVIHDPWGRVDPVAAGEPDPSLGPWWLWGLAGFAVTALSVVAWLLIADDERTGDRLSRLLDRSRGRDAGS</sequence>
<dbReference type="Proteomes" id="UP000308760">
    <property type="component" value="Unassembled WGS sequence"/>
</dbReference>
<keyword evidence="3" id="KW-1185">Reference proteome</keyword>
<feature type="transmembrane region" description="Helical" evidence="1">
    <location>
        <begin position="21"/>
        <end position="42"/>
    </location>
</feature>
<feature type="transmembrane region" description="Helical" evidence="1">
    <location>
        <begin position="82"/>
        <end position="101"/>
    </location>
</feature>
<dbReference type="RefSeq" id="WP_136534593.1">
    <property type="nucleotide sequence ID" value="NZ_STGY01000042.1"/>
</dbReference>
<evidence type="ECO:0000313" key="3">
    <source>
        <dbReference type="Proteomes" id="UP000308760"/>
    </source>
</evidence>
<gene>
    <name evidence="2" type="ORF">FAB82_11055</name>
</gene>
<feature type="transmembrane region" description="Helical" evidence="1">
    <location>
        <begin position="186"/>
        <end position="207"/>
    </location>
</feature>
<organism evidence="2 3">
    <name type="scientific">Glycomyces buryatensis</name>
    <dbReference type="NCBI Taxonomy" id="2570927"/>
    <lineage>
        <taxon>Bacteria</taxon>
        <taxon>Bacillati</taxon>
        <taxon>Actinomycetota</taxon>
        <taxon>Actinomycetes</taxon>
        <taxon>Glycomycetales</taxon>
        <taxon>Glycomycetaceae</taxon>
        <taxon>Glycomyces</taxon>
    </lineage>
</organism>
<dbReference type="OrthoDB" id="4332504at2"/>
<feature type="transmembrane region" description="Helical" evidence="1">
    <location>
        <begin position="54"/>
        <end position="75"/>
    </location>
</feature>
<accession>A0A4S8QBH8</accession>
<name>A0A4S8QBH8_9ACTN</name>
<protein>
    <submittedName>
        <fullName evidence="2">Uncharacterized protein</fullName>
    </submittedName>
</protein>
<dbReference type="EMBL" id="STGY01000042">
    <property type="protein sequence ID" value="THV41630.1"/>
    <property type="molecule type" value="Genomic_DNA"/>
</dbReference>
<keyword evidence="1" id="KW-0812">Transmembrane</keyword>
<evidence type="ECO:0000313" key="2">
    <source>
        <dbReference type="EMBL" id="THV41630.1"/>
    </source>
</evidence>
<evidence type="ECO:0000256" key="1">
    <source>
        <dbReference type="SAM" id="Phobius"/>
    </source>
</evidence>
<keyword evidence="1" id="KW-0472">Membrane</keyword>